<gene>
    <name evidence="2" type="ORF">CWN50_32865</name>
</gene>
<reference evidence="2 3" key="1">
    <citation type="submission" date="2017-11" db="EMBL/GenBank/DDBJ databases">
        <authorList>
            <person name="Han C.G."/>
        </authorList>
    </citation>
    <scope>NUCLEOTIDE SEQUENCE [LARGE SCALE GENOMIC DNA]</scope>
    <source>
        <strain evidence="2 3">A11</strain>
    </source>
</reference>
<keyword evidence="1" id="KW-0732">Signal</keyword>
<evidence type="ECO:0000256" key="1">
    <source>
        <dbReference type="SAM" id="SignalP"/>
    </source>
</evidence>
<evidence type="ECO:0000313" key="3">
    <source>
        <dbReference type="Proteomes" id="UP000234505"/>
    </source>
</evidence>
<organism evidence="2 3">
    <name type="scientific">Klebsiella michiganensis</name>
    <dbReference type="NCBI Taxonomy" id="1134687"/>
    <lineage>
        <taxon>Bacteria</taxon>
        <taxon>Pseudomonadati</taxon>
        <taxon>Pseudomonadota</taxon>
        <taxon>Gammaproteobacteria</taxon>
        <taxon>Enterobacterales</taxon>
        <taxon>Enterobacteriaceae</taxon>
        <taxon>Klebsiella/Raoultella group</taxon>
        <taxon>Klebsiella</taxon>
    </lineage>
</organism>
<accession>A0A2J4PIL4</accession>
<name>A0A2J4PIL4_9ENTR</name>
<reference evidence="2 3" key="2">
    <citation type="submission" date="2018-01" db="EMBL/GenBank/DDBJ databases">
        <title>Genomic study of Klebsiella pneumoniae.</title>
        <authorList>
            <person name="Yang Y."/>
            <person name="Bicalho R."/>
        </authorList>
    </citation>
    <scope>NUCLEOTIDE SEQUENCE [LARGE SCALE GENOMIC DNA]</scope>
    <source>
        <strain evidence="2 3">A11</strain>
    </source>
</reference>
<dbReference type="AlphaFoldDB" id="A0A2J4PIL4"/>
<feature type="non-terminal residue" evidence="2">
    <location>
        <position position="41"/>
    </location>
</feature>
<protein>
    <submittedName>
        <fullName evidence="2">Fimbrial protein</fullName>
    </submittedName>
</protein>
<comment type="caution">
    <text evidence="2">The sequence shown here is derived from an EMBL/GenBank/DDBJ whole genome shotgun (WGS) entry which is preliminary data.</text>
</comment>
<dbReference type="EMBL" id="PIDS01001879">
    <property type="protein sequence ID" value="PLL18603.1"/>
    <property type="molecule type" value="Genomic_DNA"/>
</dbReference>
<evidence type="ECO:0000313" key="2">
    <source>
        <dbReference type="EMBL" id="PLL18603.1"/>
    </source>
</evidence>
<dbReference type="Proteomes" id="UP000234505">
    <property type="component" value="Unassembled WGS sequence"/>
</dbReference>
<proteinExistence type="predicted"/>
<feature type="signal peptide" evidence="1">
    <location>
        <begin position="1"/>
        <end position="22"/>
    </location>
</feature>
<feature type="chain" id="PRO_5014326971" evidence="1">
    <location>
        <begin position="23"/>
        <end position="41"/>
    </location>
</feature>
<sequence>MKPIVITLIFAALGIFSQAALAWDCTTPTPSTTVSPQNITI</sequence>